<dbReference type="EMBL" id="CAJNOE010000521">
    <property type="protein sequence ID" value="CAF1254497.1"/>
    <property type="molecule type" value="Genomic_DNA"/>
</dbReference>
<evidence type="ECO:0000313" key="1">
    <source>
        <dbReference type="EMBL" id="CAF1254497.1"/>
    </source>
</evidence>
<name>A0A818J0R1_9BILA</name>
<evidence type="ECO:0000313" key="2">
    <source>
        <dbReference type="EMBL" id="CAF3533722.1"/>
    </source>
</evidence>
<accession>A0A818J0R1</accession>
<dbReference type="AlphaFoldDB" id="A0A818J0R1"/>
<dbReference type="Proteomes" id="UP000663868">
    <property type="component" value="Unassembled WGS sequence"/>
</dbReference>
<comment type="caution">
    <text evidence="2">The sequence shown here is derived from an EMBL/GenBank/DDBJ whole genome shotgun (WGS) entry which is preliminary data.</text>
</comment>
<proteinExistence type="predicted"/>
<organism evidence="2 3">
    <name type="scientific">Adineta steineri</name>
    <dbReference type="NCBI Taxonomy" id="433720"/>
    <lineage>
        <taxon>Eukaryota</taxon>
        <taxon>Metazoa</taxon>
        <taxon>Spiralia</taxon>
        <taxon>Gnathifera</taxon>
        <taxon>Rotifera</taxon>
        <taxon>Eurotatoria</taxon>
        <taxon>Bdelloidea</taxon>
        <taxon>Adinetida</taxon>
        <taxon>Adinetidae</taxon>
        <taxon>Adineta</taxon>
    </lineage>
</organism>
<gene>
    <name evidence="1" type="ORF">IZO911_LOCUS31534</name>
    <name evidence="2" type="ORF">KXQ929_LOCUS1812</name>
</gene>
<reference evidence="2" key="1">
    <citation type="submission" date="2021-02" db="EMBL/GenBank/DDBJ databases">
        <authorList>
            <person name="Nowell W R."/>
        </authorList>
    </citation>
    <scope>NUCLEOTIDE SEQUENCE</scope>
</reference>
<dbReference type="Proteomes" id="UP000663860">
    <property type="component" value="Unassembled WGS sequence"/>
</dbReference>
<sequence length="166" mass="18866">MTNEFRVKRAYVNEVERHWAQTTLIKNHTSVNSSKVLNTIADGKRYIQGLKYVLDINGIEGIDHFLRTLCFNLDFDGASATEFKQIEFKAFGKTGTVTYLLVAMNINMDKKVTLCYSYHTINETIIENRVFTTAASDIFLDWLRAKSCASLQAMLPPGVAPQLIYE</sequence>
<evidence type="ECO:0000313" key="3">
    <source>
        <dbReference type="Proteomes" id="UP000663868"/>
    </source>
</evidence>
<protein>
    <submittedName>
        <fullName evidence="2">Uncharacterized protein</fullName>
    </submittedName>
</protein>
<dbReference type="EMBL" id="CAJOBB010000051">
    <property type="protein sequence ID" value="CAF3533722.1"/>
    <property type="molecule type" value="Genomic_DNA"/>
</dbReference>